<evidence type="ECO:0000313" key="2">
    <source>
        <dbReference type="WBParaSite" id="Hba_11120"/>
    </source>
</evidence>
<sequence length="42" mass="5093">MLMIYAHKVRIFQDMSTNGDLTYRRNKIALETQYLQKILLYV</sequence>
<dbReference type="WBParaSite" id="Hba_11120">
    <property type="protein sequence ID" value="Hba_11120"/>
    <property type="gene ID" value="Hba_11120"/>
</dbReference>
<accession>A0A1I7X0Z0</accession>
<name>A0A1I7X0Z0_HETBA</name>
<dbReference type="AlphaFoldDB" id="A0A1I7X0Z0"/>
<reference evidence="2" key="1">
    <citation type="submission" date="2016-11" db="UniProtKB">
        <authorList>
            <consortium name="WormBaseParasite"/>
        </authorList>
    </citation>
    <scope>IDENTIFICATION</scope>
</reference>
<organism evidence="1 2">
    <name type="scientific">Heterorhabditis bacteriophora</name>
    <name type="common">Entomopathogenic nematode worm</name>
    <dbReference type="NCBI Taxonomy" id="37862"/>
    <lineage>
        <taxon>Eukaryota</taxon>
        <taxon>Metazoa</taxon>
        <taxon>Ecdysozoa</taxon>
        <taxon>Nematoda</taxon>
        <taxon>Chromadorea</taxon>
        <taxon>Rhabditida</taxon>
        <taxon>Rhabditina</taxon>
        <taxon>Rhabditomorpha</taxon>
        <taxon>Strongyloidea</taxon>
        <taxon>Heterorhabditidae</taxon>
        <taxon>Heterorhabditis</taxon>
    </lineage>
</organism>
<protein>
    <submittedName>
        <fullName evidence="2">Transposase</fullName>
    </submittedName>
</protein>
<keyword evidence="1" id="KW-1185">Reference proteome</keyword>
<proteinExistence type="predicted"/>
<evidence type="ECO:0000313" key="1">
    <source>
        <dbReference type="Proteomes" id="UP000095283"/>
    </source>
</evidence>
<dbReference type="Proteomes" id="UP000095283">
    <property type="component" value="Unplaced"/>
</dbReference>